<name>A0ABN1BZA5_9BURK</name>
<dbReference type="InterPro" id="IPR028098">
    <property type="entry name" value="Glyco_trans_4-like_N"/>
</dbReference>
<organism evidence="3 4">
    <name type="scientific">Pigmentiphaga daeguensis</name>
    <dbReference type="NCBI Taxonomy" id="414049"/>
    <lineage>
        <taxon>Bacteria</taxon>
        <taxon>Pseudomonadati</taxon>
        <taxon>Pseudomonadota</taxon>
        <taxon>Betaproteobacteria</taxon>
        <taxon>Burkholderiales</taxon>
        <taxon>Alcaligenaceae</taxon>
        <taxon>Pigmentiphaga</taxon>
    </lineage>
</organism>
<proteinExistence type="predicted"/>
<dbReference type="Proteomes" id="UP001501706">
    <property type="component" value="Unassembled WGS sequence"/>
</dbReference>
<evidence type="ECO:0000259" key="1">
    <source>
        <dbReference type="Pfam" id="PF00534"/>
    </source>
</evidence>
<dbReference type="EMBL" id="BAAAEN010000009">
    <property type="protein sequence ID" value="GAA0508662.1"/>
    <property type="molecule type" value="Genomic_DNA"/>
</dbReference>
<dbReference type="Pfam" id="PF00534">
    <property type="entry name" value="Glycos_transf_1"/>
    <property type="match status" value="1"/>
</dbReference>
<feature type="domain" description="Glycosyltransferase subfamily 4-like N-terminal" evidence="2">
    <location>
        <begin position="14"/>
        <end position="170"/>
    </location>
</feature>
<dbReference type="InterPro" id="IPR001296">
    <property type="entry name" value="Glyco_trans_1"/>
</dbReference>
<dbReference type="Pfam" id="PF13439">
    <property type="entry name" value="Glyco_transf_4"/>
    <property type="match status" value="1"/>
</dbReference>
<comment type="caution">
    <text evidence="3">The sequence shown here is derived from an EMBL/GenBank/DDBJ whole genome shotgun (WGS) entry which is preliminary data.</text>
</comment>
<feature type="domain" description="Glycosyl transferase family 1" evidence="1">
    <location>
        <begin position="177"/>
        <end position="328"/>
    </location>
</feature>
<dbReference type="PANTHER" id="PTHR45947:SF3">
    <property type="entry name" value="SULFOQUINOVOSYL TRANSFERASE SQD2"/>
    <property type="match status" value="1"/>
</dbReference>
<evidence type="ECO:0000313" key="3">
    <source>
        <dbReference type="EMBL" id="GAA0508662.1"/>
    </source>
</evidence>
<accession>A0ABN1BZA5</accession>
<evidence type="ECO:0000259" key="2">
    <source>
        <dbReference type="Pfam" id="PF13439"/>
    </source>
</evidence>
<dbReference type="Gene3D" id="3.40.50.2000">
    <property type="entry name" value="Glycogen Phosphorylase B"/>
    <property type="match status" value="2"/>
</dbReference>
<dbReference type="SUPFAM" id="SSF53756">
    <property type="entry name" value="UDP-Glycosyltransferase/glycogen phosphorylase"/>
    <property type="match status" value="1"/>
</dbReference>
<dbReference type="InterPro" id="IPR050194">
    <property type="entry name" value="Glycosyltransferase_grp1"/>
</dbReference>
<reference evidence="3 4" key="1">
    <citation type="journal article" date="2019" name="Int. J. Syst. Evol. Microbiol.">
        <title>The Global Catalogue of Microorganisms (GCM) 10K type strain sequencing project: providing services to taxonomists for standard genome sequencing and annotation.</title>
        <authorList>
            <consortium name="The Broad Institute Genomics Platform"/>
            <consortium name="The Broad Institute Genome Sequencing Center for Infectious Disease"/>
            <person name="Wu L."/>
            <person name="Ma J."/>
        </authorList>
    </citation>
    <scope>NUCLEOTIDE SEQUENCE [LARGE SCALE GENOMIC DNA]</scope>
    <source>
        <strain evidence="3 4">JCM 14330</strain>
    </source>
</reference>
<sequence>MRIVSVYDEFRIKGGVERVMSLMSSHWAEQGHEVTLLIRQEPVIPPYDLDARVAVHSLGGKERSRRWQRLLEYWKALRRLKQSAALASADVVVANGPWSALLLLMLGRRFKLVICDHNNPRGFGRHTRWLCRLLYPRADALIALTSTQRRYYEAHGYNRLVVQIPNPVNLVPSAGRTRQPIVLAVGRCSHQKGFDLLLAAWHLIRSDVAGWRLSIIGEGELRTQLERQAQELDLGSSVEFLPFSNDLASFYETASLLAVSSRFEGFPLVMLEAQTCGLPIVSFDCDFGPRDIITDQVDGLLCAPEDVGALAKGIKTLIDAPAVRQAMSLVALKTAQAYRMEKVGALWDALFKQLETGR</sequence>
<evidence type="ECO:0000313" key="4">
    <source>
        <dbReference type="Proteomes" id="UP001501706"/>
    </source>
</evidence>
<dbReference type="RefSeq" id="WP_256369636.1">
    <property type="nucleotide sequence ID" value="NZ_BAAAEN010000009.1"/>
</dbReference>
<gene>
    <name evidence="3" type="ORF">GCM10009097_27230</name>
</gene>
<dbReference type="CDD" id="cd03820">
    <property type="entry name" value="GT4_AmsD-like"/>
    <property type="match status" value="1"/>
</dbReference>
<keyword evidence="4" id="KW-1185">Reference proteome</keyword>
<dbReference type="PANTHER" id="PTHR45947">
    <property type="entry name" value="SULFOQUINOVOSYL TRANSFERASE SQD2"/>
    <property type="match status" value="1"/>
</dbReference>
<protein>
    <submittedName>
        <fullName evidence="3">Glycosyltransferase family 4 protein</fullName>
    </submittedName>
</protein>